<accession>A0A2P2MU02</accession>
<dbReference type="AlphaFoldDB" id="A0A2P2MU02"/>
<proteinExistence type="predicted"/>
<reference evidence="1" key="1">
    <citation type="submission" date="2018-02" db="EMBL/GenBank/DDBJ databases">
        <title>Rhizophora mucronata_Transcriptome.</title>
        <authorList>
            <person name="Meera S.P."/>
            <person name="Sreeshan A."/>
            <person name="Augustine A."/>
        </authorList>
    </citation>
    <scope>NUCLEOTIDE SEQUENCE</scope>
    <source>
        <tissue evidence="1">Leaf</tissue>
    </source>
</reference>
<name>A0A2P2MU02_RHIMU</name>
<dbReference type="EMBL" id="GGEC01053213">
    <property type="protein sequence ID" value="MBX33697.1"/>
    <property type="molecule type" value="Transcribed_RNA"/>
</dbReference>
<dbReference type="InterPro" id="IPR044798">
    <property type="entry name" value="EAF1A/B"/>
</dbReference>
<organism evidence="1">
    <name type="scientific">Rhizophora mucronata</name>
    <name type="common">Asiatic mangrove</name>
    <dbReference type="NCBI Taxonomy" id="61149"/>
    <lineage>
        <taxon>Eukaryota</taxon>
        <taxon>Viridiplantae</taxon>
        <taxon>Streptophyta</taxon>
        <taxon>Embryophyta</taxon>
        <taxon>Tracheophyta</taxon>
        <taxon>Spermatophyta</taxon>
        <taxon>Magnoliopsida</taxon>
        <taxon>eudicotyledons</taxon>
        <taxon>Gunneridae</taxon>
        <taxon>Pentapetalae</taxon>
        <taxon>rosids</taxon>
        <taxon>fabids</taxon>
        <taxon>Malpighiales</taxon>
        <taxon>Rhizophoraceae</taxon>
        <taxon>Rhizophora</taxon>
    </lineage>
</organism>
<sequence>MHGCGPGAGLIVNAEVDSMGGIVDGGVGIGIKTSPRRAAIEKAQAELQQEYDVRGERQRELEYLEKGGNPLDFKFGNAASVSVQSTSLTDHQADHFVARYISFALCSTVL</sequence>
<protein>
    <submittedName>
        <fullName evidence="1">Chromatin modification-related protein EAF1 B-like</fullName>
    </submittedName>
</protein>
<dbReference type="PANTHER" id="PTHR46774">
    <property type="entry name" value="CHROMATIN MODIFICATION-RELATED PROTEIN EAF1 A-RELATED"/>
    <property type="match status" value="1"/>
</dbReference>
<dbReference type="GO" id="GO:0035267">
    <property type="term" value="C:NuA4 histone acetyltransferase complex"/>
    <property type="evidence" value="ECO:0007669"/>
    <property type="project" value="InterPro"/>
</dbReference>
<evidence type="ECO:0000313" key="1">
    <source>
        <dbReference type="EMBL" id="MBX33697.1"/>
    </source>
</evidence>
<dbReference type="PANTHER" id="PTHR46774:SF3">
    <property type="entry name" value="CHROMATIN MODIFICATION-RELATED PROTEIN EAF1 A-RELATED"/>
    <property type="match status" value="1"/>
</dbReference>